<dbReference type="GO" id="GO:0042981">
    <property type="term" value="P:regulation of apoptotic process"/>
    <property type="evidence" value="ECO:0007669"/>
    <property type="project" value="InterPro"/>
</dbReference>
<comment type="subcellular location">
    <subcellularLocation>
        <location evidence="1">Cytoplasm</location>
    </subcellularLocation>
</comment>
<evidence type="ECO:0000259" key="7">
    <source>
        <dbReference type="PROSITE" id="PS50209"/>
    </source>
</evidence>
<keyword evidence="11" id="KW-1185">Reference proteome</keyword>
<reference evidence="10" key="3">
    <citation type="submission" date="2015-06" db="UniProtKB">
        <authorList>
            <consortium name="EnsemblMetazoa"/>
        </authorList>
    </citation>
    <scope>IDENTIFICATION</scope>
</reference>
<keyword evidence="2" id="KW-0963">Cytoplasm</keyword>
<evidence type="ECO:0000256" key="5">
    <source>
        <dbReference type="ARBA" id="ARBA00022840"/>
    </source>
</evidence>
<evidence type="ECO:0000313" key="9">
    <source>
        <dbReference type="EMBL" id="ELU00428.1"/>
    </source>
</evidence>
<evidence type="ECO:0000256" key="6">
    <source>
        <dbReference type="ARBA" id="ARBA00022859"/>
    </source>
</evidence>
<organism evidence="9">
    <name type="scientific">Capitella teleta</name>
    <name type="common">Polychaete worm</name>
    <dbReference type="NCBI Taxonomy" id="283909"/>
    <lineage>
        <taxon>Eukaryota</taxon>
        <taxon>Metazoa</taxon>
        <taxon>Spiralia</taxon>
        <taxon>Lophotrochozoa</taxon>
        <taxon>Annelida</taxon>
        <taxon>Polychaeta</taxon>
        <taxon>Sedentaria</taxon>
        <taxon>Scolecida</taxon>
        <taxon>Capitellidae</taxon>
        <taxon>Capitella</taxon>
    </lineage>
</organism>
<keyword evidence="3" id="KW-0399">Innate immunity</keyword>
<dbReference type="Gene3D" id="3.80.10.10">
    <property type="entry name" value="Ribonuclease Inhibitor"/>
    <property type="match status" value="1"/>
</dbReference>
<protein>
    <recommendedName>
        <fullName evidence="12">CARD domain-containing protein</fullName>
    </recommendedName>
</protein>
<dbReference type="EMBL" id="KB306032">
    <property type="protein sequence ID" value="ELU00428.1"/>
    <property type="molecule type" value="Genomic_DNA"/>
</dbReference>
<evidence type="ECO:0000313" key="10">
    <source>
        <dbReference type="EnsemblMetazoa" id="CapteP190900"/>
    </source>
</evidence>
<dbReference type="Pfam" id="PF05729">
    <property type="entry name" value="NACHT"/>
    <property type="match status" value="1"/>
</dbReference>
<reference evidence="9 11" key="2">
    <citation type="journal article" date="2013" name="Nature">
        <title>Insights into bilaterian evolution from three spiralian genomes.</title>
        <authorList>
            <person name="Simakov O."/>
            <person name="Marletaz F."/>
            <person name="Cho S.J."/>
            <person name="Edsinger-Gonzales E."/>
            <person name="Havlak P."/>
            <person name="Hellsten U."/>
            <person name="Kuo D.H."/>
            <person name="Larsson T."/>
            <person name="Lv J."/>
            <person name="Arendt D."/>
            <person name="Savage R."/>
            <person name="Osoegawa K."/>
            <person name="de Jong P."/>
            <person name="Grimwood J."/>
            <person name="Chapman J.A."/>
            <person name="Shapiro H."/>
            <person name="Aerts A."/>
            <person name="Otillar R.P."/>
            <person name="Terry A.Y."/>
            <person name="Boore J.L."/>
            <person name="Grigoriev I.V."/>
            <person name="Lindberg D.R."/>
            <person name="Seaver E.C."/>
            <person name="Weisblat D.A."/>
            <person name="Putnam N.H."/>
            <person name="Rokhsar D.S."/>
        </authorList>
    </citation>
    <scope>NUCLEOTIDE SEQUENCE</scope>
    <source>
        <strain evidence="9 11">I ESC-2004</strain>
    </source>
</reference>
<dbReference type="InterPro" id="IPR032675">
    <property type="entry name" value="LRR_dom_sf"/>
</dbReference>
<sequence>MESHHIECLKKNRVFLCDKISLSADFYAHLSEKDVITDDHLNEIQNIKRNGTTKEAVLHFLTAILPKRRPETFDLFLEALRTSGQKHIAERLDEWLKESDQNSKDQTIPQVCSELQSYYKRKLQSIIPMPWLKNIQLSLTEMCVERQLRKLKNSKGEEKMIPIDRLFTHEEDQTIPRRLLIEGDPGIGKSILCQKLAFEWSRQSCGDRCRTSCIHCFDLTFYLNARQFMNENTVADVVLKSDLLPKDLGISSTRMTEVIKATNVLFIIDGYDEAFSQNSLLDQLLKGDMFRHKTVLLTSRRNFLQDNINHFDCVYSIEGYGKHQQVEHVRRFTEHEKIPISRLNSLLESNEVENLGKNPLMLTLLCLLHTEKDVRTRTQTELYSEIHDFILRKVIERMKLTEEDIEHRLLRPLYQLAFEAFENGEDVLLERDFERAGLLSEEVCEVGYLARDILIRGIKQERRYSFTHRTFLEFLAAKHLVLMAAEERLKWLRKYYFRPNSNRVEEVQRLYFSLLFRVAENVVAFLFGLHPDVLLQMASTVIDATLDTDFVGSFYNSLSLPNGSLCPPSHVFCRLLCELNTMPPVLMTAIAKLLSPYRAVTVGFNCSDRCIKGMAIMYNIRPLEPLSISLHIHTQQYTQTNIPLLRELVNFSIFGLVCIYATDNNHLKSSLLALRIGQADSTKNVQIIKSSVCKDIAPPALPFGDDLRGISLMKYDKGSTRRFLEIVSKKPLIELGVVDCDLDDRCKRCLSNLLLNRDLQSVTLVSTNQHMGRFLGRLTGLDKLQKLCIFLKEMDQAERENLEKILKKNTLQELGLHLCEYFADLCNILSNHFSRMTALRHLFVVNSIDFQPIDRILCNLHLLRLQKFEIRCVLNDDNLIAITGAIRSWSNLQALVIHDSYEVSFADNNVRISLTEGAVRLLIKAIASCRSLKTLALHGLQIQDRLIPELCKMLKSLIQLTEFQLTYIHDETLTEEGFMPLQQFTDQRVGFSCIDHKTFVKECS</sequence>
<dbReference type="GO" id="GO:0005737">
    <property type="term" value="C:cytoplasm"/>
    <property type="evidence" value="ECO:0007669"/>
    <property type="project" value="UniProtKB-SubCell"/>
</dbReference>
<dbReference type="AlphaFoldDB" id="R7U9G8"/>
<dbReference type="Gene3D" id="1.10.533.10">
    <property type="entry name" value="Death Domain, Fas"/>
    <property type="match status" value="1"/>
</dbReference>
<proteinExistence type="predicted"/>
<dbReference type="Proteomes" id="UP000014760">
    <property type="component" value="Unassembled WGS sequence"/>
</dbReference>
<dbReference type="Pfam" id="PF00619">
    <property type="entry name" value="CARD"/>
    <property type="match status" value="1"/>
</dbReference>
<name>R7U9G8_CAPTE</name>
<evidence type="ECO:0000256" key="1">
    <source>
        <dbReference type="ARBA" id="ARBA00004496"/>
    </source>
</evidence>
<reference evidence="11" key="1">
    <citation type="submission" date="2012-12" db="EMBL/GenBank/DDBJ databases">
        <authorList>
            <person name="Hellsten U."/>
            <person name="Grimwood J."/>
            <person name="Chapman J.A."/>
            <person name="Shapiro H."/>
            <person name="Aerts A."/>
            <person name="Otillar R.P."/>
            <person name="Terry A.Y."/>
            <person name="Boore J.L."/>
            <person name="Simakov O."/>
            <person name="Marletaz F."/>
            <person name="Cho S.-J."/>
            <person name="Edsinger-Gonzales E."/>
            <person name="Havlak P."/>
            <person name="Kuo D.-H."/>
            <person name="Larsson T."/>
            <person name="Lv J."/>
            <person name="Arendt D."/>
            <person name="Savage R."/>
            <person name="Osoegawa K."/>
            <person name="de Jong P."/>
            <person name="Lindberg D.R."/>
            <person name="Seaver E.C."/>
            <person name="Weisblat D.A."/>
            <person name="Putnam N.H."/>
            <person name="Grigoriev I.V."/>
            <person name="Rokhsar D.S."/>
        </authorList>
    </citation>
    <scope>NUCLEOTIDE SEQUENCE</scope>
    <source>
        <strain evidence="11">I ESC-2004</strain>
    </source>
</reference>
<gene>
    <name evidence="9" type="ORF">CAPTEDRAFT_190900</name>
</gene>
<dbReference type="InterPro" id="IPR027417">
    <property type="entry name" value="P-loop_NTPase"/>
</dbReference>
<dbReference type="InterPro" id="IPR007111">
    <property type="entry name" value="NACHT_NTPase"/>
</dbReference>
<evidence type="ECO:0000256" key="4">
    <source>
        <dbReference type="ARBA" id="ARBA00022741"/>
    </source>
</evidence>
<feature type="domain" description="NACHT" evidence="8">
    <location>
        <begin position="177"/>
        <end position="300"/>
    </location>
</feature>
<dbReference type="SMART" id="SM00114">
    <property type="entry name" value="CARD"/>
    <property type="match status" value="1"/>
</dbReference>
<feature type="domain" description="CARD" evidence="7">
    <location>
        <begin position="1"/>
        <end position="95"/>
    </location>
</feature>
<dbReference type="SUPFAM" id="SSF52540">
    <property type="entry name" value="P-loop containing nucleoside triphosphate hydrolases"/>
    <property type="match status" value="1"/>
</dbReference>
<dbReference type="HOGENOM" id="CLU_009460_2_1_1"/>
<dbReference type="SUPFAM" id="SSF47986">
    <property type="entry name" value="DEATH domain"/>
    <property type="match status" value="1"/>
</dbReference>
<dbReference type="PROSITE" id="PS50209">
    <property type="entry name" value="CARD"/>
    <property type="match status" value="1"/>
</dbReference>
<dbReference type="GO" id="GO:0045087">
    <property type="term" value="P:innate immune response"/>
    <property type="evidence" value="ECO:0007669"/>
    <property type="project" value="UniProtKB-KW"/>
</dbReference>
<evidence type="ECO:0000313" key="11">
    <source>
        <dbReference type="Proteomes" id="UP000014760"/>
    </source>
</evidence>
<dbReference type="InterPro" id="IPR011029">
    <property type="entry name" value="DEATH-like_dom_sf"/>
</dbReference>
<dbReference type="SUPFAM" id="SSF52047">
    <property type="entry name" value="RNI-like"/>
    <property type="match status" value="1"/>
</dbReference>
<evidence type="ECO:0000256" key="2">
    <source>
        <dbReference type="ARBA" id="ARBA00022490"/>
    </source>
</evidence>
<keyword evidence="5" id="KW-0067">ATP-binding</keyword>
<dbReference type="GO" id="GO:0005524">
    <property type="term" value="F:ATP binding"/>
    <property type="evidence" value="ECO:0007669"/>
    <property type="project" value="UniProtKB-KW"/>
</dbReference>
<evidence type="ECO:0000259" key="8">
    <source>
        <dbReference type="PROSITE" id="PS50837"/>
    </source>
</evidence>
<accession>R7U9G8</accession>
<dbReference type="OrthoDB" id="10071976at2759"/>
<dbReference type="STRING" id="283909.R7U9G8"/>
<dbReference type="OMA" id="HYLNSHA"/>
<dbReference type="PANTHER" id="PTHR46844">
    <property type="entry name" value="SLR5058 PROTEIN"/>
    <property type="match status" value="1"/>
</dbReference>
<dbReference type="PANTHER" id="PTHR46844:SF1">
    <property type="entry name" value="SLR5058 PROTEIN"/>
    <property type="match status" value="1"/>
</dbReference>
<dbReference type="InterPro" id="IPR001315">
    <property type="entry name" value="CARD"/>
</dbReference>
<dbReference type="Gene3D" id="3.40.50.300">
    <property type="entry name" value="P-loop containing nucleotide triphosphate hydrolases"/>
    <property type="match status" value="1"/>
</dbReference>
<evidence type="ECO:0000256" key="3">
    <source>
        <dbReference type="ARBA" id="ARBA00022588"/>
    </source>
</evidence>
<dbReference type="EMBL" id="AMQN01009717">
    <property type="status" value="NOT_ANNOTATED_CDS"/>
    <property type="molecule type" value="Genomic_DNA"/>
</dbReference>
<dbReference type="CDD" id="cd01671">
    <property type="entry name" value="CARD"/>
    <property type="match status" value="1"/>
</dbReference>
<dbReference type="PROSITE" id="PS50837">
    <property type="entry name" value="NACHT"/>
    <property type="match status" value="1"/>
</dbReference>
<dbReference type="EnsemblMetazoa" id="CapteT190900">
    <property type="protein sequence ID" value="CapteP190900"/>
    <property type="gene ID" value="CapteG190900"/>
</dbReference>
<evidence type="ECO:0008006" key="12">
    <source>
        <dbReference type="Google" id="ProtNLM"/>
    </source>
</evidence>
<keyword evidence="6" id="KW-0391">Immunity</keyword>
<keyword evidence="4" id="KW-0547">Nucleotide-binding</keyword>